<feature type="domain" description="Peptidase C14 caspase" evidence="3">
    <location>
        <begin position="11"/>
        <end position="224"/>
    </location>
</feature>
<dbReference type="EMBL" id="WHVB01000029">
    <property type="protein sequence ID" value="KAF8469275.1"/>
    <property type="molecule type" value="Genomic_DNA"/>
</dbReference>
<keyword evidence="2" id="KW-1133">Transmembrane helix</keyword>
<organism evidence="4 5">
    <name type="scientific">Russula ochroleuca</name>
    <dbReference type="NCBI Taxonomy" id="152965"/>
    <lineage>
        <taxon>Eukaryota</taxon>
        <taxon>Fungi</taxon>
        <taxon>Dikarya</taxon>
        <taxon>Basidiomycota</taxon>
        <taxon>Agaricomycotina</taxon>
        <taxon>Agaricomycetes</taxon>
        <taxon>Russulales</taxon>
        <taxon>Russulaceae</taxon>
        <taxon>Russula</taxon>
    </lineage>
</organism>
<dbReference type="Pfam" id="PF00656">
    <property type="entry name" value="Peptidase_C14"/>
    <property type="match status" value="1"/>
</dbReference>
<dbReference type="InterPro" id="IPR050452">
    <property type="entry name" value="Metacaspase"/>
</dbReference>
<dbReference type="OrthoDB" id="3223806at2759"/>
<gene>
    <name evidence="4" type="ORF">DFH94DRAFT_774336</name>
</gene>
<comment type="caution">
    <text evidence="4">The sequence shown here is derived from an EMBL/GenBank/DDBJ whole genome shotgun (WGS) entry which is preliminary data.</text>
</comment>
<dbReference type="GO" id="GO:0005737">
    <property type="term" value="C:cytoplasm"/>
    <property type="evidence" value="ECO:0007669"/>
    <property type="project" value="TreeGrafter"/>
</dbReference>
<evidence type="ECO:0000313" key="4">
    <source>
        <dbReference type="EMBL" id="KAF8469275.1"/>
    </source>
</evidence>
<proteinExistence type="inferred from homology"/>
<keyword evidence="2" id="KW-0812">Transmembrane</keyword>
<dbReference type="GO" id="GO:0004197">
    <property type="term" value="F:cysteine-type endopeptidase activity"/>
    <property type="evidence" value="ECO:0007669"/>
    <property type="project" value="InterPro"/>
</dbReference>
<dbReference type="GO" id="GO:0006508">
    <property type="term" value="P:proteolysis"/>
    <property type="evidence" value="ECO:0007669"/>
    <property type="project" value="InterPro"/>
</dbReference>
<dbReference type="InterPro" id="IPR011600">
    <property type="entry name" value="Pept_C14_caspase"/>
</dbReference>
<evidence type="ECO:0000259" key="3">
    <source>
        <dbReference type="Pfam" id="PF00656"/>
    </source>
</evidence>
<reference evidence="4" key="2">
    <citation type="journal article" date="2020" name="Nat. Commun.">
        <title>Large-scale genome sequencing of mycorrhizal fungi provides insights into the early evolution of symbiotic traits.</title>
        <authorList>
            <person name="Miyauchi S."/>
            <person name="Kiss E."/>
            <person name="Kuo A."/>
            <person name="Drula E."/>
            <person name="Kohler A."/>
            <person name="Sanchez-Garcia M."/>
            <person name="Morin E."/>
            <person name="Andreopoulos B."/>
            <person name="Barry K.W."/>
            <person name="Bonito G."/>
            <person name="Buee M."/>
            <person name="Carver A."/>
            <person name="Chen C."/>
            <person name="Cichocki N."/>
            <person name="Clum A."/>
            <person name="Culley D."/>
            <person name="Crous P.W."/>
            <person name="Fauchery L."/>
            <person name="Girlanda M."/>
            <person name="Hayes R.D."/>
            <person name="Keri Z."/>
            <person name="LaButti K."/>
            <person name="Lipzen A."/>
            <person name="Lombard V."/>
            <person name="Magnuson J."/>
            <person name="Maillard F."/>
            <person name="Murat C."/>
            <person name="Nolan M."/>
            <person name="Ohm R.A."/>
            <person name="Pangilinan J."/>
            <person name="Pereira M.F."/>
            <person name="Perotto S."/>
            <person name="Peter M."/>
            <person name="Pfister S."/>
            <person name="Riley R."/>
            <person name="Sitrit Y."/>
            <person name="Stielow J.B."/>
            <person name="Szollosi G."/>
            <person name="Zifcakova L."/>
            <person name="Stursova M."/>
            <person name="Spatafora J.W."/>
            <person name="Tedersoo L."/>
            <person name="Vaario L.M."/>
            <person name="Yamada A."/>
            <person name="Yan M."/>
            <person name="Wang P."/>
            <person name="Xu J."/>
            <person name="Bruns T."/>
            <person name="Baldrian P."/>
            <person name="Vilgalys R."/>
            <person name="Dunand C."/>
            <person name="Henrissat B."/>
            <person name="Grigoriev I.V."/>
            <person name="Hibbett D."/>
            <person name="Nagy L.G."/>
            <person name="Martin F.M."/>
        </authorList>
    </citation>
    <scope>NUCLEOTIDE SEQUENCE</scope>
    <source>
        <strain evidence="4">Prilba</strain>
    </source>
</reference>
<reference evidence="4" key="1">
    <citation type="submission" date="2019-10" db="EMBL/GenBank/DDBJ databases">
        <authorList>
            <consortium name="DOE Joint Genome Institute"/>
            <person name="Kuo A."/>
            <person name="Miyauchi S."/>
            <person name="Kiss E."/>
            <person name="Drula E."/>
            <person name="Kohler A."/>
            <person name="Sanchez-Garcia M."/>
            <person name="Andreopoulos B."/>
            <person name="Barry K.W."/>
            <person name="Bonito G."/>
            <person name="Buee M."/>
            <person name="Carver A."/>
            <person name="Chen C."/>
            <person name="Cichocki N."/>
            <person name="Clum A."/>
            <person name="Culley D."/>
            <person name="Crous P.W."/>
            <person name="Fauchery L."/>
            <person name="Girlanda M."/>
            <person name="Hayes R."/>
            <person name="Keri Z."/>
            <person name="LaButti K."/>
            <person name="Lipzen A."/>
            <person name="Lombard V."/>
            <person name="Magnuson J."/>
            <person name="Maillard F."/>
            <person name="Morin E."/>
            <person name="Murat C."/>
            <person name="Nolan M."/>
            <person name="Ohm R."/>
            <person name="Pangilinan J."/>
            <person name="Pereira M."/>
            <person name="Perotto S."/>
            <person name="Peter M."/>
            <person name="Riley R."/>
            <person name="Sitrit Y."/>
            <person name="Stielow B."/>
            <person name="Szollosi G."/>
            <person name="Zifcakova L."/>
            <person name="Stursova M."/>
            <person name="Spatafora J.W."/>
            <person name="Tedersoo L."/>
            <person name="Vaario L.-M."/>
            <person name="Yamada A."/>
            <person name="Yan M."/>
            <person name="Wang P."/>
            <person name="Xu J."/>
            <person name="Bruns T."/>
            <person name="Baldrian P."/>
            <person name="Vilgalys R."/>
            <person name="Henrissat B."/>
            <person name="Grigoriev I.V."/>
            <person name="Hibbett D."/>
            <person name="Nagy L.G."/>
            <person name="Martin F.M."/>
        </authorList>
    </citation>
    <scope>NUCLEOTIDE SEQUENCE</scope>
    <source>
        <strain evidence="4">Prilba</strain>
    </source>
</reference>
<sequence length="293" mass="33533">MSSNDDNEVEHTYIIACDSKHILDNTLRERLVEPLPMGSHLTAIMDACYSGPLLALNHYRCHGFLRQRHQSLSVTVRKKQEISRRHTEGVGNLWVAHTTAFFRRRLGPIVTTTLAVIRLKGRLAKRSKPKKSEEREEEEESLPPTPTVVLVRCNICNHTHDLSNAPDVISLSPCAVDQRTWEDSTRKGKGMTVKLIKILRKNPHIKLGDLNQQLNRCLSKLSFKRLRKAKVSFRCLGELVSPRRKEELEQKFNFLGLFDFWEQTAQFGSLRTLVSFAYLTLISGVFVLSNFVV</sequence>
<dbReference type="PANTHER" id="PTHR48104">
    <property type="entry name" value="METACASPASE-4"/>
    <property type="match status" value="1"/>
</dbReference>
<dbReference type="Proteomes" id="UP000759537">
    <property type="component" value="Unassembled WGS sequence"/>
</dbReference>
<dbReference type="PANTHER" id="PTHR48104:SF30">
    <property type="entry name" value="METACASPASE-1"/>
    <property type="match status" value="1"/>
</dbReference>
<keyword evidence="2" id="KW-0472">Membrane</keyword>
<keyword evidence="5" id="KW-1185">Reference proteome</keyword>
<name>A0A9P5JYI5_9AGAM</name>
<evidence type="ECO:0000256" key="2">
    <source>
        <dbReference type="SAM" id="Phobius"/>
    </source>
</evidence>
<feature type="transmembrane region" description="Helical" evidence="2">
    <location>
        <begin position="273"/>
        <end position="292"/>
    </location>
</feature>
<protein>
    <recommendedName>
        <fullName evidence="3">Peptidase C14 caspase domain-containing protein</fullName>
    </recommendedName>
</protein>
<dbReference type="Gene3D" id="3.40.50.1460">
    <property type="match status" value="1"/>
</dbReference>
<accession>A0A9P5JYI5</accession>
<evidence type="ECO:0000256" key="1">
    <source>
        <dbReference type="ARBA" id="ARBA00009005"/>
    </source>
</evidence>
<comment type="similarity">
    <text evidence="1">Belongs to the peptidase C14B family.</text>
</comment>
<evidence type="ECO:0000313" key="5">
    <source>
        <dbReference type="Proteomes" id="UP000759537"/>
    </source>
</evidence>
<dbReference type="AlphaFoldDB" id="A0A9P5JYI5"/>